<dbReference type="GO" id="GO:0031966">
    <property type="term" value="C:mitochondrial membrane"/>
    <property type="evidence" value="ECO:0007669"/>
    <property type="project" value="TreeGrafter"/>
</dbReference>
<comment type="similarity">
    <text evidence="2 6">Belongs to the BI1 family.</text>
</comment>
<dbReference type="GO" id="GO:0034620">
    <property type="term" value="P:cellular response to unfolded protein"/>
    <property type="evidence" value="ECO:0007669"/>
    <property type="project" value="TreeGrafter"/>
</dbReference>
<evidence type="ECO:0000256" key="2">
    <source>
        <dbReference type="ARBA" id="ARBA00010350"/>
    </source>
</evidence>
<evidence type="ECO:0000256" key="3">
    <source>
        <dbReference type="ARBA" id="ARBA00022692"/>
    </source>
</evidence>
<organism evidence="7">
    <name type="scientific">Daphnia magna</name>
    <dbReference type="NCBI Taxonomy" id="35525"/>
    <lineage>
        <taxon>Eukaryota</taxon>
        <taxon>Metazoa</taxon>
        <taxon>Ecdysozoa</taxon>
        <taxon>Arthropoda</taxon>
        <taxon>Crustacea</taxon>
        <taxon>Branchiopoda</taxon>
        <taxon>Diplostraca</taxon>
        <taxon>Cladocera</taxon>
        <taxon>Anomopoda</taxon>
        <taxon>Daphniidae</taxon>
        <taxon>Daphnia</taxon>
    </lineage>
</organism>
<keyword evidence="5 6" id="KW-0472">Membrane</keyword>
<dbReference type="OrthoDB" id="1277691at2759"/>
<feature type="transmembrane region" description="Helical" evidence="6">
    <location>
        <begin position="162"/>
        <end position="186"/>
    </location>
</feature>
<dbReference type="EMBL" id="GDIP01211152">
    <property type="protein sequence ID" value="JAJ12250.1"/>
    <property type="molecule type" value="Transcribed_RNA"/>
</dbReference>
<reference evidence="7" key="1">
    <citation type="submission" date="2015-10" db="EMBL/GenBank/DDBJ databases">
        <title>Daphnia magna gene sets from two clonal populations assembled and annotated with EvidentialGene.</title>
        <authorList>
            <person name="Gilbert D."/>
            <person name="Podicheti R."/>
            <person name="Orsini L."/>
            <person name="Colbourne J."/>
            <person name="Pfrender M."/>
        </authorList>
    </citation>
    <scope>NUCLEOTIDE SEQUENCE</scope>
</reference>
<dbReference type="CDD" id="cd10430">
    <property type="entry name" value="BI-1"/>
    <property type="match status" value="1"/>
</dbReference>
<dbReference type="GO" id="GO:0019899">
    <property type="term" value="F:enzyme binding"/>
    <property type="evidence" value="ECO:0007669"/>
    <property type="project" value="TreeGrafter"/>
</dbReference>
<feature type="transmembrane region" description="Helical" evidence="6">
    <location>
        <begin position="74"/>
        <end position="95"/>
    </location>
</feature>
<protein>
    <submittedName>
        <fullName evidence="7">Bax-mediated apoptosis inhibitor tegt/bi-1</fullName>
    </submittedName>
</protein>
<dbReference type="PANTHER" id="PTHR23291">
    <property type="entry name" value="BAX INHIBITOR-RELATED"/>
    <property type="match status" value="1"/>
</dbReference>
<sequence length="260" mass="29061">MKIQGPTGIFYYRFVNMASTTNRRTSFSINAAIRNFNSTLEPPIQHHLKQVYTCLTMSTLAAAAGAYVHLFTNILSGNFLTSFVAIGFLLTLFATPDESGKNAKTRIGLLLGFSFFTGLGLGPLLDTVIRINPAIISTAFLSTAVLFTCFSLCALLSPRGQYLFLGAPLLSMFSLLSILFLANIFIGSVLVFQAYLYFGFAVMCGFVLYDTQLIIEKRRIGDKDYVWHSVDLFIDFINIFRYLLIILAQKEDNQSKKRKN</sequence>
<keyword evidence="3 6" id="KW-0812">Transmembrane</keyword>
<evidence type="ECO:0000256" key="5">
    <source>
        <dbReference type="ARBA" id="ARBA00023136"/>
    </source>
</evidence>
<proteinExistence type="inferred from homology"/>
<evidence type="ECO:0000256" key="1">
    <source>
        <dbReference type="ARBA" id="ARBA00004141"/>
    </source>
</evidence>
<accession>A0A0P4ZKN4</accession>
<comment type="subcellular location">
    <subcellularLocation>
        <location evidence="1">Membrane</location>
        <topology evidence="1">Multi-pass membrane protein</topology>
    </subcellularLocation>
</comment>
<reference evidence="7" key="2">
    <citation type="submission" date="2015-10" db="EMBL/GenBank/DDBJ databases">
        <authorList>
            <person name="Gilbert D.G."/>
        </authorList>
    </citation>
    <scope>NUCLEOTIDE SEQUENCE</scope>
</reference>
<keyword evidence="4 6" id="KW-1133">Transmembrane helix</keyword>
<evidence type="ECO:0000256" key="6">
    <source>
        <dbReference type="RuleBase" id="RU004379"/>
    </source>
</evidence>
<dbReference type="Pfam" id="PF01027">
    <property type="entry name" value="Bax1-I"/>
    <property type="match status" value="1"/>
</dbReference>
<dbReference type="GO" id="GO:0033119">
    <property type="term" value="P:negative regulation of RNA splicing"/>
    <property type="evidence" value="ECO:0007669"/>
    <property type="project" value="TreeGrafter"/>
</dbReference>
<evidence type="ECO:0000313" key="7">
    <source>
        <dbReference type="EMBL" id="JAJ12250.1"/>
    </source>
</evidence>
<name>A0A0P4ZKN4_9CRUS</name>
<feature type="transmembrane region" description="Helical" evidence="6">
    <location>
        <begin position="131"/>
        <end position="155"/>
    </location>
</feature>
<feature type="transmembrane region" description="Helical" evidence="6">
    <location>
        <begin position="192"/>
        <end position="209"/>
    </location>
</feature>
<feature type="transmembrane region" description="Helical" evidence="6">
    <location>
        <begin position="107"/>
        <end position="125"/>
    </location>
</feature>
<dbReference type="GO" id="GO:2001234">
    <property type="term" value="P:negative regulation of apoptotic signaling pathway"/>
    <property type="evidence" value="ECO:0007669"/>
    <property type="project" value="TreeGrafter"/>
</dbReference>
<dbReference type="InterPro" id="IPR006214">
    <property type="entry name" value="Bax_inhibitor_1-related"/>
</dbReference>
<dbReference type="PANTHER" id="PTHR23291:SF32">
    <property type="entry name" value="BAX INHIBITOR 1"/>
    <property type="match status" value="1"/>
</dbReference>
<dbReference type="AlphaFoldDB" id="A0A0P4ZKN4"/>
<evidence type="ECO:0000256" key="4">
    <source>
        <dbReference type="ARBA" id="ARBA00022989"/>
    </source>
</evidence>